<keyword evidence="1" id="KW-0812">Transmembrane</keyword>
<keyword evidence="1" id="KW-1133">Transmembrane helix</keyword>
<dbReference type="Pfam" id="PF06161">
    <property type="entry name" value="DUF975"/>
    <property type="match status" value="1"/>
</dbReference>
<keyword evidence="3" id="KW-1185">Reference proteome</keyword>
<accession>A0ABW2RLK5</accession>
<evidence type="ECO:0000313" key="2">
    <source>
        <dbReference type="EMBL" id="MFC7441952.1"/>
    </source>
</evidence>
<name>A0ABW2RLK5_9BACL</name>
<evidence type="ECO:0000313" key="3">
    <source>
        <dbReference type="Proteomes" id="UP001596500"/>
    </source>
</evidence>
<evidence type="ECO:0000256" key="1">
    <source>
        <dbReference type="SAM" id="Phobius"/>
    </source>
</evidence>
<dbReference type="Proteomes" id="UP001596500">
    <property type="component" value="Unassembled WGS sequence"/>
</dbReference>
<feature type="transmembrane region" description="Helical" evidence="1">
    <location>
        <begin position="21"/>
        <end position="41"/>
    </location>
</feature>
<dbReference type="PANTHER" id="PTHR40076">
    <property type="entry name" value="MEMBRANE PROTEIN-RELATED"/>
    <property type="match status" value="1"/>
</dbReference>
<protein>
    <submittedName>
        <fullName evidence="2">DUF975 family protein</fullName>
    </submittedName>
</protein>
<proteinExistence type="predicted"/>
<feature type="transmembrane region" description="Helical" evidence="1">
    <location>
        <begin position="102"/>
        <end position="129"/>
    </location>
</feature>
<feature type="transmembrane region" description="Helical" evidence="1">
    <location>
        <begin position="168"/>
        <end position="193"/>
    </location>
</feature>
<comment type="caution">
    <text evidence="2">The sequence shown here is derived from an EMBL/GenBank/DDBJ whole genome shotgun (WGS) entry which is preliminary data.</text>
</comment>
<dbReference type="PANTHER" id="PTHR40076:SF1">
    <property type="entry name" value="MEMBRANE PROTEIN"/>
    <property type="match status" value="1"/>
</dbReference>
<dbReference type="InterPro" id="IPR010380">
    <property type="entry name" value="DUF975"/>
</dbReference>
<dbReference type="RefSeq" id="WP_379865504.1">
    <property type="nucleotide sequence ID" value="NZ_JBHTBW010000040.1"/>
</dbReference>
<feature type="transmembrane region" description="Helical" evidence="1">
    <location>
        <begin position="61"/>
        <end position="81"/>
    </location>
</feature>
<organism evidence="2 3">
    <name type="scientific">Laceyella putida</name>
    <dbReference type="NCBI Taxonomy" id="110101"/>
    <lineage>
        <taxon>Bacteria</taxon>
        <taxon>Bacillati</taxon>
        <taxon>Bacillota</taxon>
        <taxon>Bacilli</taxon>
        <taxon>Bacillales</taxon>
        <taxon>Thermoactinomycetaceae</taxon>
        <taxon>Laceyella</taxon>
    </lineage>
</organism>
<dbReference type="EMBL" id="JBHTBW010000040">
    <property type="protein sequence ID" value="MFC7441952.1"/>
    <property type="molecule type" value="Genomic_DNA"/>
</dbReference>
<gene>
    <name evidence="2" type="ORF">ACFQNG_12700</name>
</gene>
<reference evidence="3" key="1">
    <citation type="journal article" date="2019" name="Int. J. Syst. Evol. Microbiol.">
        <title>The Global Catalogue of Microorganisms (GCM) 10K type strain sequencing project: providing services to taxonomists for standard genome sequencing and annotation.</title>
        <authorList>
            <consortium name="The Broad Institute Genomics Platform"/>
            <consortium name="The Broad Institute Genome Sequencing Center for Infectious Disease"/>
            <person name="Wu L."/>
            <person name="Ma J."/>
        </authorList>
    </citation>
    <scope>NUCLEOTIDE SEQUENCE [LARGE SCALE GENOMIC DNA]</scope>
    <source>
        <strain evidence="3">CGMCC 1.12942</strain>
    </source>
</reference>
<sequence length="218" mass="25297">MKTRRQLKQEARNALKGNWGLGVAITLFVFIASVFLEFFPPYSTEVHYEVQTTWKDLASPLWLYLVVSALTIGEVKVFLQLSRYERTRFSDIFTFFTSGRQYFRAVGAYFFTILYTLLWSLLLIIPGIIKAYSYSMTYYLINDDPNLSIHQAITKSRQMMDGHKWKYFVLQLSFIGWALLGILTLGIGFLWIAPYMSATSAQFYLNLRNQAEPAPVQE</sequence>
<keyword evidence="1" id="KW-0472">Membrane</keyword>